<evidence type="ECO:0008006" key="3">
    <source>
        <dbReference type="Google" id="ProtNLM"/>
    </source>
</evidence>
<name>A0AAV7FL85_DENCH</name>
<sequence length="86" mass="9553">MAAAFFWDSTLCPTLMTWTTGGRPPASKISVRPLWCFERLSRAAIALSCSVGSDDEDRTESNHLTAPASTKQILLKMFDFDRILIS</sequence>
<dbReference type="EMBL" id="JAGFBR010000767">
    <property type="protein sequence ID" value="KAH0435506.1"/>
    <property type="molecule type" value="Genomic_DNA"/>
</dbReference>
<accession>A0AAV7FL85</accession>
<proteinExistence type="predicted"/>
<evidence type="ECO:0000313" key="2">
    <source>
        <dbReference type="Proteomes" id="UP000775213"/>
    </source>
</evidence>
<protein>
    <recommendedName>
        <fullName evidence="3">Secreted protein</fullName>
    </recommendedName>
</protein>
<gene>
    <name evidence="1" type="ORF">IEQ34_026587</name>
</gene>
<comment type="caution">
    <text evidence="1">The sequence shown here is derived from an EMBL/GenBank/DDBJ whole genome shotgun (WGS) entry which is preliminary data.</text>
</comment>
<organism evidence="1 2">
    <name type="scientific">Dendrobium chrysotoxum</name>
    <name type="common">Orchid</name>
    <dbReference type="NCBI Taxonomy" id="161865"/>
    <lineage>
        <taxon>Eukaryota</taxon>
        <taxon>Viridiplantae</taxon>
        <taxon>Streptophyta</taxon>
        <taxon>Embryophyta</taxon>
        <taxon>Tracheophyta</taxon>
        <taxon>Spermatophyta</taxon>
        <taxon>Magnoliopsida</taxon>
        <taxon>Liliopsida</taxon>
        <taxon>Asparagales</taxon>
        <taxon>Orchidaceae</taxon>
        <taxon>Epidendroideae</taxon>
        <taxon>Malaxideae</taxon>
        <taxon>Dendrobiinae</taxon>
        <taxon>Dendrobium</taxon>
    </lineage>
</organism>
<dbReference type="AlphaFoldDB" id="A0AAV7FL85"/>
<keyword evidence="2" id="KW-1185">Reference proteome</keyword>
<dbReference type="Proteomes" id="UP000775213">
    <property type="component" value="Unassembled WGS sequence"/>
</dbReference>
<reference evidence="1 2" key="1">
    <citation type="journal article" date="2021" name="Hortic Res">
        <title>Chromosome-scale assembly of the Dendrobium chrysotoxum genome enhances the understanding of orchid evolution.</title>
        <authorList>
            <person name="Zhang Y."/>
            <person name="Zhang G.Q."/>
            <person name="Zhang D."/>
            <person name="Liu X.D."/>
            <person name="Xu X.Y."/>
            <person name="Sun W.H."/>
            <person name="Yu X."/>
            <person name="Zhu X."/>
            <person name="Wang Z.W."/>
            <person name="Zhao X."/>
            <person name="Zhong W.Y."/>
            <person name="Chen H."/>
            <person name="Yin W.L."/>
            <person name="Huang T."/>
            <person name="Niu S.C."/>
            <person name="Liu Z.J."/>
        </authorList>
    </citation>
    <scope>NUCLEOTIDE SEQUENCE [LARGE SCALE GENOMIC DNA]</scope>
    <source>
        <strain evidence="1">Lindl</strain>
    </source>
</reference>
<evidence type="ECO:0000313" key="1">
    <source>
        <dbReference type="EMBL" id="KAH0435506.1"/>
    </source>
</evidence>